<dbReference type="GO" id="GO:0008984">
    <property type="term" value="F:protein-glutamate methylesterase activity"/>
    <property type="evidence" value="ECO:0007669"/>
    <property type="project" value="UniProtKB-EC"/>
</dbReference>
<evidence type="ECO:0000256" key="6">
    <source>
        <dbReference type="PROSITE-ProRule" id="PRU00169"/>
    </source>
</evidence>
<name>A0A919YSQ0_9BACL</name>
<dbReference type="GO" id="GO:0000156">
    <property type="term" value="F:phosphorelay response regulator activity"/>
    <property type="evidence" value="ECO:0007669"/>
    <property type="project" value="InterPro"/>
</dbReference>
<dbReference type="PIRSF" id="PIRSF000876">
    <property type="entry name" value="RR_chemtxs_CheB"/>
    <property type="match status" value="1"/>
</dbReference>
<accession>A0A919YSQ0</accession>
<dbReference type="Proteomes" id="UP000683139">
    <property type="component" value="Unassembled WGS sequence"/>
</dbReference>
<keyword evidence="1" id="KW-0963">Cytoplasm</keyword>
<proteinExistence type="predicted"/>
<dbReference type="InterPro" id="IPR008248">
    <property type="entry name" value="CheB-like"/>
</dbReference>
<comment type="catalytic activity">
    <reaction evidence="5">
        <text>[protein]-L-glutamate 5-O-methyl ester + H2O = L-glutamyl-[protein] + methanol + H(+)</text>
        <dbReference type="Rhea" id="RHEA:23236"/>
        <dbReference type="Rhea" id="RHEA-COMP:10208"/>
        <dbReference type="Rhea" id="RHEA-COMP:10311"/>
        <dbReference type="ChEBI" id="CHEBI:15377"/>
        <dbReference type="ChEBI" id="CHEBI:15378"/>
        <dbReference type="ChEBI" id="CHEBI:17790"/>
        <dbReference type="ChEBI" id="CHEBI:29973"/>
        <dbReference type="ChEBI" id="CHEBI:82795"/>
        <dbReference type="EC" id="3.1.1.61"/>
    </reaction>
</comment>
<evidence type="ECO:0000256" key="1">
    <source>
        <dbReference type="ARBA" id="ARBA00022490"/>
    </source>
</evidence>
<keyword evidence="10" id="KW-1185">Reference proteome</keyword>
<dbReference type="EC" id="3.1.1.61" evidence="4"/>
<protein>
    <recommendedName>
        <fullName evidence="4">protein-glutamate methylesterase</fullName>
        <ecNumber evidence="4">3.1.1.61</ecNumber>
    </recommendedName>
</protein>
<dbReference type="AlphaFoldDB" id="A0A919YSQ0"/>
<dbReference type="Gene3D" id="3.40.50.2300">
    <property type="match status" value="1"/>
</dbReference>
<dbReference type="Pfam" id="PF00072">
    <property type="entry name" value="Response_reg"/>
    <property type="match status" value="1"/>
</dbReference>
<feature type="domain" description="Response regulatory" evidence="7">
    <location>
        <begin position="4"/>
        <end position="121"/>
    </location>
</feature>
<evidence type="ECO:0000313" key="9">
    <source>
        <dbReference type="EMBL" id="GIP17654.1"/>
    </source>
</evidence>
<dbReference type="RefSeq" id="WP_213517209.1">
    <property type="nucleotide sequence ID" value="NZ_BOSE01000006.1"/>
</dbReference>
<evidence type="ECO:0000259" key="7">
    <source>
        <dbReference type="PROSITE" id="PS50110"/>
    </source>
</evidence>
<evidence type="ECO:0000256" key="5">
    <source>
        <dbReference type="ARBA" id="ARBA00048267"/>
    </source>
</evidence>
<keyword evidence="2" id="KW-0145">Chemotaxis</keyword>
<dbReference type="SMART" id="SM00448">
    <property type="entry name" value="REC"/>
    <property type="match status" value="1"/>
</dbReference>
<dbReference type="SUPFAM" id="SSF52738">
    <property type="entry name" value="Methylesterase CheB, C-terminal domain"/>
    <property type="match status" value="1"/>
</dbReference>
<dbReference type="InterPro" id="IPR001789">
    <property type="entry name" value="Sig_transdc_resp-reg_receiver"/>
</dbReference>
<dbReference type="InterPro" id="IPR035909">
    <property type="entry name" value="CheB_C"/>
</dbReference>
<dbReference type="NCBIfam" id="NF001965">
    <property type="entry name" value="PRK00742.1"/>
    <property type="match status" value="1"/>
</dbReference>
<dbReference type="Pfam" id="PF01339">
    <property type="entry name" value="CheB_methylest"/>
    <property type="match status" value="1"/>
</dbReference>
<comment type="caution">
    <text evidence="9">The sequence shown here is derived from an EMBL/GenBank/DDBJ whole genome shotgun (WGS) entry which is preliminary data.</text>
</comment>
<dbReference type="PROSITE" id="PS50122">
    <property type="entry name" value="CHEB"/>
    <property type="match status" value="1"/>
</dbReference>
<gene>
    <name evidence="9" type="ORF">J40TS1_32960</name>
</gene>
<organism evidence="9 10">
    <name type="scientific">Paenibacillus montaniterrae</name>
    <dbReference type="NCBI Taxonomy" id="429341"/>
    <lineage>
        <taxon>Bacteria</taxon>
        <taxon>Bacillati</taxon>
        <taxon>Bacillota</taxon>
        <taxon>Bacilli</taxon>
        <taxon>Bacillales</taxon>
        <taxon>Paenibacillaceae</taxon>
        <taxon>Paenibacillus</taxon>
    </lineage>
</organism>
<dbReference type="PANTHER" id="PTHR42872">
    <property type="entry name" value="PROTEIN-GLUTAMATE METHYLESTERASE/PROTEIN-GLUTAMINE GLUTAMINASE"/>
    <property type="match status" value="1"/>
</dbReference>
<evidence type="ECO:0000256" key="2">
    <source>
        <dbReference type="ARBA" id="ARBA00022500"/>
    </source>
</evidence>
<dbReference type="EMBL" id="BOSE01000006">
    <property type="protein sequence ID" value="GIP17654.1"/>
    <property type="molecule type" value="Genomic_DNA"/>
</dbReference>
<dbReference type="Gene3D" id="3.40.50.180">
    <property type="entry name" value="Methylesterase CheB, C-terminal domain"/>
    <property type="match status" value="1"/>
</dbReference>
<dbReference type="PROSITE" id="PS50110">
    <property type="entry name" value="RESPONSE_REGULATORY"/>
    <property type="match status" value="1"/>
</dbReference>
<dbReference type="CDD" id="cd16432">
    <property type="entry name" value="CheB_Rec"/>
    <property type="match status" value="1"/>
</dbReference>
<dbReference type="GO" id="GO:0006935">
    <property type="term" value="P:chemotaxis"/>
    <property type="evidence" value="ECO:0007669"/>
    <property type="project" value="UniProtKB-KW"/>
</dbReference>
<dbReference type="PANTHER" id="PTHR42872:SF6">
    <property type="entry name" value="PROTEIN-GLUTAMATE METHYLESTERASE_PROTEIN-GLUTAMINE GLUTAMINASE"/>
    <property type="match status" value="1"/>
</dbReference>
<evidence type="ECO:0000259" key="8">
    <source>
        <dbReference type="PROSITE" id="PS50122"/>
    </source>
</evidence>
<evidence type="ECO:0000256" key="4">
    <source>
        <dbReference type="ARBA" id="ARBA00039140"/>
    </source>
</evidence>
<sequence length="357" mass="39002">MRIKILVADDDPFIRKLIRAAVKEDHFLEIIDISSSGYDIAEKVQRVRPDVVVMASELSAENVAIAVADIMRAAAAPIIMLASPTYYGIRQTIAALHEGAIDFVQKPKCEQFSDEYDFQVELLQKIKAAAKVNYLSPWSGVPFYAALKMMSGMPKTNPYSELEVEQIVAIGAAAGGTQVLSQILSALPSSFAYPILIVQHMPPRFTAALAEHLDSISALRVKEACHGDIVLNGHVYVAPGGSLMKVVNRNGRLRIALQQQEQEELSGWPINELFASVSKLRELKSHYVVLTGNGKDGAQQLPEAKQAGAASIIAQDKMKCTVFEMPRAAIESGTVDYIMPLEKIADKLVEVTSRVIV</sequence>
<feature type="domain" description="CheB-type methylesterase" evidence="8">
    <location>
        <begin position="158"/>
        <end position="355"/>
    </location>
</feature>
<reference evidence="9" key="1">
    <citation type="submission" date="2021-03" db="EMBL/GenBank/DDBJ databases">
        <title>Antimicrobial resistance genes in bacteria isolated from Japanese honey, and their potential for conferring macrolide and lincosamide resistance in the American foulbrood pathogen Paenibacillus larvae.</title>
        <authorList>
            <person name="Okamoto M."/>
            <person name="Kumagai M."/>
            <person name="Kanamori H."/>
            <person name="Takamatsu D."/>
        </authorList>
    </citation>
    <scope>NUCLEOTIDE SEQUENCE</scope>
    <source>
        <strain evidence="9">J40TS1</strain>
    </source>
</reference>
<dbReference type="InterPro" id="IPR000673">
    <property type="entry name" value="Sig_transdc_resp-reg_Me-estase"/>
</dbReference>
<evidence type="ECO:0000313" key="10">
    <source>
        <dbReference type="Proteomes" id="UP000683139"/>
    </source>
</evidence>
<dbReference type="InterPro" id="IPR011006">
    <property type="entry name" value="CheY-like_superfamily"/>
</dbReference>
<keyword evidence="3" id="KW-0378">Hydrolase</keyword>
<dbReference type="SUPFAM" id="SSF52172">
    <property type="entry name" value="CheY-like"/>
    <property type="match status" value="1"/>
</dbReference>
<evidence type="ECO:0000256" key="3">
    <source>
        <dbReference type="ARBA" id="ARBA00022801"/>
    </source>
</evidence>
<comment type="caution">
    <text evidence="6">Lacks conserved residue(s) required for the propagation of feature annotation.</text>
</comment>
<dbReference type="GO" id="GO:0005737">
    <property type="term" value="C:cytoplasm"/>
    <property type="evidence" value="ECO:0007669"/>
    <property type="project" value="InterPro"/>
</dbReference>